<dbReference type="GO" id="GO:0016491">
    <property type="term" value="F:oxidoreductase activity"/>
    <property type="evidence" value="ECO:0007669"/>
    <property type="project" value="UniProtKB-KW"/>
</dbReference>
<keyword evidence="2 4" id="KW-0560">Oxidoreductase</keyword>
<sequence length="431" mass="46136">MRVIVIGAGIAGLAAARRLTQRGHEVVVLEAGDGVGGRTRTVQVGDFRVDSGAIFVMGQYDRTLAFLRAAGRTAEMARWPARTAVLDPDGGRHEVRFDRPWTLLGLPQLGWRDRARMAARVGRLVLTSGAGPFALEDLAASDDGETLAEWGRRTLGDAGYEHVLRPLMGPLTGADPEVISAGFARALMHQITRTQLTVPADGMGAIAGWLLEGTGAEVRLETPVRELAHDDAGVSVVLDGDRMTADAAVVATDVLTAARLVEPAVRPELTDALRRVVPIRTFHVLLGYHRDPWPAVPYDLVVRAGEGRHHDYGVLRNARRAPGSAPPGGENVSVYLDTAQLAGRDPFEAARRAVAETLGPAEPDIERLFELEAGLIAPTPGHYRRMLGLRDAMPPRIRLAGDFLTHSGIEGALRAGERAARDLDAVAPAAS</sequence>
<dbReference type="InterPro" id="IPR050464">
    <property type="entry name" value="Zeta_carotene_desat/Oxidored"/>
</dbReference>
<keyword evidence="5" id="KW-1185">Reference proteome</keyword>
<dbReference type="InterPro" id="IPR036188">
    <property type="entry name" value="FAD/NAD-bd_sf"/>
</dbReference>
<organism evidence="4 5">
    <name type="scientific">Patulibacter brassicae</name>
    <dbReference type="NCBI Taxonomy" id="1705717"/>
    <lineage>
        <taxon>Bacteria</taxon>
        <taxon>Bacillati</taxon>
        <taxon>Actinomycetota</taxon>
        <taxon>Thermoleophilia</taxon>
        <taxon>Solirubrobacterales</taxon>
        <taxon>Patulibacteraceae</taxon>
        <taxon>Patulibacter</taxon>
    </lineage>
</organism>
<evidence type="ECO:0000259" key="3">
    <source>
        <dbReference type="Pfam" id="PF01593"/>
    </source>
</evidence>
<evidence type="ECO:0000256" key="2">
    <source>
        <dbReference type="ARBA" id="ARBA00023002"/>
    </source>
</evidence>
<comment type="cofactor">
    <cofactor evidence="1">
        <name>FAD</name>
        <dbReference type="ChEBI" id="CHEBI:57692"/>
    </cofactor>
</comment>
<dbReference type="Proteomes" id="UP001277761">
    <property type="component" value="Unassembled WGS sequence"/>
</dbReference>
<dbReference type="Pfam" id="PF01593">
    <property type="entry name" value="Amino_oxidase"/>
    <property type="match status" value="1"/>
</dbReference>
<dbReference type="InterPro" id="IPR002937">
    <property type="entry name" value="Amino_oxidase"/>
</dbReference>
<dbReference type="PRINTS" id="PR00757">
    <property type="entry name" value="AMINEOXDASEF"/>
</dbReference>
<evidence type="ECO:0000313" key="4">
    <source>
        <dbReference type="EMBL" id="MDX8153294.1"/>
    </source>
</evidence>
<dbReference type="SUPFAM" id="SSF51905">
    <property type="entry name" value="FAD/NAD(P)-binding domain"/>
    <property type="match status" value="1"/>
</dbReference>
<feature type="domain" description="Amine oxidase" evidence="3">
    <location>
        <begin position="10"/>
        <end position="423"/>
    </location>
</feature>
<dbReference type="Gene3D" id="3.50.50.60">
    <property type="entry name" value="FAD/NAD(P)-binding domain"/>
    <property type="match status" value="1"/>
</dbReference>
<comment type="caution">
    <text evidence="4">The sequence shown here is derived from an EMBL/GenBank/DDBJ whole genome shotgun (WGS) entry which is preliminary data.</text>
</comment>
<accession>A0ABU4VN75</accession>
<dbReference type="EC" id="1.-.-.-" evidence="4"/>
<dbReference type="EMBL" id="JAXAVX010000012">
    <property type="protein sequence ID" value="MDX8153294.1"/>
    <property type="molecule type" value="Genomic_DNA"/>
</dbReference>
<proteinExistence type="predicted"/>
<name>A0ABU4VN75_9ACTN</name>
<dbReference type="InterPro" id="IPR001613">
    <property type="entry name" value="Flavin_amine_oxidase"/>
</dbReference>
<dbReference type="RefSeq" id="WP_319955443.1">
    <property type="nucleotide sequence ID" value="NZ_JAXAVX010000012.1"/>
</dbReference>
<dbReference type="PANTHER" id="PTHR42923">
    <property type="entry name" value="PROTOPORPHYRINOGEN OXIDASE"/>
    <property type="match status" value="1"/>
</dbReference>
<gene>
    <name evidence="4" type="ORF">SK069_16970</name>
</gene>
<evidence type="ECO:0000256" key="1">
    <source>
        <dbReference type="ARBA" id="ARBA00001974"/>
    </source>
</evidence>
<protein>
    <submittedName>
        <fullName evidence="4">NAD(P)/FAD-dependent oxidoreductase</fullName>
        <ecNumber evidence="4">1.-.-.-</ecNumber>
    </submittedName>
</protein>
<evidence type="ECO:0000313" key="5">
    <source>
        <dbReference type="Proteomes" id="UP001277761"/>
    </source>
</evidence>
<reference evidence="4 5" key="1">
    <citation type="submission" date="2023-11" db="EMBL/GenBank/DDBJ databases">
        <authorList>
            <person name="Xu M."/>
            <person name="Jiang T."/>
        </authorList>
    </citation>
    <scope>NUCLEOTIDE SEQUENCE [LARGE SCALE GENOMIC DNA]</scope>
    <source>
        <strain evidence="4 5">SD</strain>
    </source>
</reference>